<keyword evidence="3" id="KW-1185">Reference proteome</keyword>
<evidence type="ECO:0008006" key="4">
    <source>
        <dbReference type="Google" id="ProtNLM"/>
    </source>
</evidence>
<proteinExistence type="predicted"/>
<dbReference type="SUPFAM" id="SSF109854">
    <property type="entry name" value="DinB/YfiT-like putative metalloenzymes"/>
    <property type="match status" value="1"/>
</dbReference>
<dbReference type="AlphaFoldDB" id="A0A0L0SS72"/>
<evidence type="ECO:0000313" key="3">
    <source>
        <dbReference type="Proteomes" id="UP000054350"/>
    </source>
</evidence>
<gene>
    <name evidence="2" type="ORF">AMAG_19441</name>
</gene>
<dbReference type="InterPro" id="IPR034660">
    <property type="entry name" value="DinB/YfiT-like"/>
</dbReference>
<dbReference type="Pfam" id="PF05163">
    <property type="entry name" value="DinB"/>
    <property type="match status" value="1"/>
</dbReference>
<reference evidence="2 3" key="1">
    <citation type="submission" date="2009-11" db="EMBL/GenBank/DDBJ databases">
        <title>Annotation of Allomyces macrogynus ATCC 38327.</title>
        <authorList>
            <consortium name="The Broad Institute Genome Sequencing Platform"/>
            <person name="Russ C."/>
            <person name="Cuomo C."/>
            <person name="Burger G."/>
            <person name="Gray M.W."/>
            <person name="Holland P.W.H."/>
            <person name="King N."/>
            <person name="Lang F.B.F."/>
            <person name="Roger A.J."/>
            <person name="Ruiz-Trillo I."/>
            <person name="Young S.K."/>
            <person name="Zeng Q."/>
            <person name="Gargeya S."/>
            <person name="Fitzgerald M."/>
            <person name="Haas B."/>
            <person name="Abouelleil A."/>
            <person name="Alvarado L."/>
            <person name="Arachchi H.M."/>
            <person name="Berlin A."/>
            <person name="Chapman S.B."/>
            <person name="Gearin G."/>
            <person name="Goldberg J."/>
            <person name="Griggs A."/>
            <person name="Gujja S."/>
            <person name="Hansen M."/>
            <person name="Heiman D."/>
            <person name="Howarth C."/>
            <person name="Larimer J."/>
            <person name="Lui A."/>
            <person name="MacDonald P.J.P."/>
            <person name="McCowen C."/>
            <person name="Montmayeur A."/>
            <person name="Murphy C."/>
            <person name="Neiman D."/>
            <person name="Pearson M."/>
            <person name="Priest M."/>
            <person name="Roberts A."/>
            <person name="Saif S."/>
            <person name="Shea T."/>
            <person name="Sisk P."/>
            <person name="Stolte C."/>
            <person name="Sykes S."/>
            <person name="Wortman J."/>
            <person name="Nusbaum C."/>
            <person name="Birren B."/>
        </authorList>
    </citation>
    <scope>NUCLEOTIDE SEQUENCE [LARGE SCALE GENOMIC DNA]</scope>
    <source>
        <strain evidence="2 3">ATCC 38327</strain>
    </source>
</reference>
<keyword evidence="1" id="KW-0479">Metal-binding</keyword>
<dbReference type="InterPro" id="IPR007837">
    <property type="entry name" value="DinB"/>
</dbReference>
<dbReference type="eggNOG" id="ENOG502S77J">
    <property type="taxonomic scope" value="Eukaryota"/>
</dbReference>
<protein>
    <recommendedName>
        <fullName evidence="4">DinB family protein</fullName>
    </recommendedName>
</protein>
<sequence>MAMKSLVAFQARSNQWANDITMRSVQAMSKDHYHAHAGLCFRSVHATLTHILLAERIWYMRVTGSYKNNPAYEEAMNYWRPQAATATPFYAKPDDTTNLWEGYATERDQVCFELADQSSKWVTYVSSLAEADLTKDVIYFNSAGHTFIKPLWQILHHVFNHGTHHRGQISAAIAKFGYKPPEMDVITLPAVPGK</sequence>
<dbReference type="Proteomes" id="UP000054350">
    <property type="component" value="Unassembled WGS sequence"/>
</dbReference>
<accession>A0A0L0SS72</accession>
<organism evidence="2 3">
    <name type="scientific">Allomyces macrogynus (strain ATCC 38327)</name>
    <name type="common">Allomyces javanicus var. macrogynus</name>
    <dbReference type="NCBI Taxonomy" id="578462"/>
    <lineage>
        <taxon>Eukaryota</taxon>
        <taxon>Fungi</taxon>
        <taxon>Fungi incertae sedis</taxon>
        <taxon>Blastocladiomycota</taxon>
        <taxon>Blastocladiomycetes</taxon>
        <taxon>Blastocladiales</taxon>
        <taxon>Blastocladiaceae</taxon>
        <taxon>Allomyces</taxon>
    </lineage>
</organism>
<reference evidence="3" key="2">
    <citation type="submission" date="2009-11" db="EMBL/GenBank/DDBJ databases">
        <title>The Genome Sequence of Allomyces macrogynus strain ATCC 38327.</title>
        <authorList>
            <consortium name="The Broad Institute Genome Sequencing Platform"/>
            <person name="Russ C."/>
            <person name="Cuomo C."/>
            <person name="Shea T."/>
            <person name="Young S.K."/>
            <person name="Zeng Q."/>
            <person name="Koehrsen M."/>
            <person name="Haas B."/>
            <person name="Borodovsky M."/>
            <person name="Guigo R."/>
            <person name="Alvarado L."/>
            <person name="Berlin A."/>
            <person name="Borenstein D."/>
            <person name="Chen Z."/>
            <person name="Engels R."/>
            <person name="Freedman E."/>
            <person name="Gellesch M."/>
            <person name="Goldberg J."/>
            <person name="Griggs A."/>
            <person name="Gujja S."/>
            <person name="Heiman D."/>
            <person name="Hepburn T."/>
            <person name="Howarth C."/>
            <person name="Jen D."/>
            <person name="Larson L."/>
            <person name="Lewis B."/>
            <person name="Mehta T."/>
            <person name="Park D."/>
            <person name="Pearson M."/>
            <person name="Roberts A."/>
            <person name="Saif S."/>
            <person name="Shenoy N."/>
            <person name="Sisk P."/>
            <person name="Stolte C."/>
            <person name="Sykes S."/>
            <person name="Walk T."/>
            <person name="White J."/>
            <person name="Yandava C."/>
            <person name="Burger G."/>
            <person name="Gray M.W."/>
            <person name="Holland P.W.H."/>
            <person name="King N."/>
            <person name="Lang F.B.F."/>
            <person name="Roger A.J."/>
            <person name="Ruiz-Trillo I."/>
            <person name="Lander E."/>
            <person name="Nusbaum C."/>
        </authorList>
    </citation>
    <scope>NUCLEOTIDE SEQUENCE [LARGE SCALE GENOMIC DNA]</scope>
    <source>
        <strain evidence="3">ATCC 38327</strain>
    </source>
</reference>
<dbReference type="PANTHER" id="PTHR37302">
    <property type="entry name" value="SLR1116 PROTEIN"/>
    <property type="match status" value="1"/>
</dbReference>
<evidence type="ECO:0000256" key="1">
    <source>
        <dbReference type="ARBA" id="ARBA00022723"/>
    </source>
</evidence>
<dbReference type="EMBL" id="GG745346">
    <property type="protein sequence ID" value="KNE65205.1"/>
    <property type="molecule type" value="Genomic_DNA"/>
</dbReference>
<dbReference type="VEuPathDB" id="FungiDB:AMAG_19441"/>
<dbReference type="GO" id="GO:0046872">
    <property type="term" value="F:metal ion binding"/>
    <property type="evidence" value="ECO:0007669"/>
    <property type="project" value="UniProtKB-KW"/>
</dbReference>
<name>A0A0L0SS72_ALLM3</name>
<dbReference type="Gene3D" id="1.20.120.450">
    <property type="entry name" value="dinb family like domain"/>
    <property type="match status" value="1"/>
</dbReference>
<evidence type="ECO:0000313" key="2">
    <source>
        <dbReference type="EMBL" id="KNE65205.1"/>
    </source>
</evidence>
<dbReference type="OrthoDB" id="158485at2759"/>
<dbReference type="PANTHER" id="PTHR37302:SF1">
    <property type="entry name" value="PROTEIN DINB"/>
    <property type="match status" value="1"/>
</dbReference>